<dbReference type="SUPFAM" id="SSF52317">
    <property type="entry name" value="Class I glutamine amidotransferase-like"/>
    <property type="match status" value="1"/>
</dbReference>
<keyword evidence="2" id="KW-0315">Glutamine amidotransferase</keyword>
<evidence type="ECO:0000259" key="1">
    <source>
        <dbReference type="Pfam" id="PF01965"/>
    </source>
</evidence>
<dbReference type="Proteomes" id="UP000307841">
    <property type="component" value="Unassembled WGS sequence"/>
</dbReference>
<dbReference type="Pfam" id="PF01965">
    <property type="entry name" value="DJ-1_PfpI"/>
    <property type="match status" value="1"/>
</dbReference>
<keyword evidence="3" id="KW-1185">Reference proteome</keyword>
<protein>
    <submittedName>
        <fullName evidence="2">Glutamine amidotransferase</fullName>
    </submittedName>
</protein>
<dbReference type="InterPro" id="IPR050325">
    <property type="entry name" value="Prot/Nucl_acid_deglycase"/>
</dbReference>
<accession>A0A4U2Y945</accession>
<dbReference type="PANTHER" id="PTHR48094:SF19">
    <property type="entry name" value="DJ-1_PFPI DOMAIN-CONTAINING PROTEIN"/>
    <property type="match status" value="1"/>
</dbReference>
<dbReference type="AlphaFoldDB" id="A0A4U2Y945"/>
<proteinExistence type="predicted"/>
<sequence length="195" mass="21688">MTSKEVFIFITDGFADWEASYVSSELNKPGTGYRVKTIAIDLEPKVSMGGLTILPDYSVNEFNPNVDIAMLIIPGGTGWREEKNQQAKVVVEYCVSKDIPVAAICDATTFLGNHGFLDNHRHTGNTLAYLKEGAPNYRGDQHYVEGQSVRDENLITANGSGALEFSRHILERLGVFEGEELNQWYGLFKKGYFPS</sequence>
<dbReference type="Gene3D" id="3.40.50.880">
    <property type="match status" value="1"/>
</dbReference>
<reference evidence="2 3" key="1">
    <citation type="submission" date="2019-04" db="EMBL/GenBank/DDBJ databases">
        <title>Whole genome sequencing of Brevibacillus sp. TGS2-1.</title>
        <authorList>
            <person name="Choi A."/>
        </authorList>
    </citation>
    <scope>NUCLEOTIDE SEQUENCE [LARGE SCALE GENOMIC DNA]</scope>
    <source>
        <strain evidence="2 3">TGS2-1</strain>
    </source>
</reference>
<dbReference type="GO" id="GO:0016740">
    <property type="term" value="F:transferase activity"/>
    <property type="evidence" value="ECO:0007669"/>
    <property type="project" value="UniProtKB-KW"/>
</dbReference>
<keyword evidence="2" id="KW-0808">Transferase</keyword>
<dbReference type="PANTHER" id="PTHR48094">
    <property type="entry name" value="PROTEIN/NUCLEIC ACID DEGLYCASE DJ-1-RELATED"/>
    <property type="match status" value="1"/>
</dbReference>
<name>A0A4U2Y945_9BACL</name>
<gene>
    <name evidence="2" type="ORF">E8L90_18015</name>
</gene>
<dbReference type="InterPro" id="IPR002818">
    <property type="entry name" value="DJ-1/PfpI"/>
</dbReference>
<evidence type="ECO:0000313" key="3">
    <source>
        <dbReference type="Proteomes" id="UP000307841"/>
    </source>
</evidence>
<evidence type="ECO:0000313" key="2">
    <source>
        <dbReference type="EMBL" id="TKI57200.1"/>
    </source>
</evidence>
<dbReference type="EMBL" id="SZNK01000001">
    <property type="protein sequence ID" value="TKI57200.1"/>
    <property type="molecule type" value="Genomic_DNA"/>
</dbReference>
<organism evidence="2 3">
    <name type="scientific">Brevibacillus antibioticus</name>
    <dbReference type="NCBI Taxonomy" id="2570228"/>
    <lineage>
        <taxon>Bacteria</taxon>
        <taxon>Bacillati</taxon>
        <taxon>Bacillota</taxon>
        <taxon>Bacilli</taxon>
        <taxon>Bacillales</taxon>
        <taxon>Paenibacillaceae</taxon>
        <taxon>Brevibacillus</taxon>
    </lineage>
</organism>
<comment type="caution">
    <text evidence="2">The sequence shown here is derived from an EMBL/GenBank/DDBJ whole genome shotgun (WGS) entry which is preliminary data.</text>
</comment>
<dbReference type="InterPro" id="IPR029062">
    <property type="entry name" value="Class_I_gatase-like"/>
</dbReference>
<dbReference type="CDD" id="cd03140">
    <property type="entry name" value="GATase1_PfpI_3"/>
    <property type="match status" value="1"/>
</dbReference>
<dbReference type="GO" id="GO:0005737">
    <property type="term" value="C:cytoplasm"/>
    <property type="evidence" value="ECO:0007669"/>
    <property type="project" value="TreeGrafter"/>
</dbReference>
<feature type="domain" description="DJ-1/PfpI" evidence="1">
    <location>
        <begin position="4"/>
        <end position="171"/>
    </location>
</feature>
<dbReference type="OrthoDB" id="6003696at2"/>